<reference evidence="8" key="1">
    <citation type="submission" date="2020-09" db="EMBL/GenBank/DDBJ databases">
        <title>A novel bacterium of genus Paenibacillus, isolated from South China Sea.</title>
        <authorList>
            <person name="Huang H."/>
            <person name="Mo K."/>
            <person name="Hu Y."/>
        </authorList>
    </citation>
    <scope>NUCLEOTIDE SEQUENCE</scope>
    <source>
        <strain evidence="8">IB182493</strain>
    </source>
</reference>
<name>A0A927CF85_9BACL</name>
<protein>
    <submittedName>
        <fullName evidence="8">Iron-siderophore ABC transporter substrate-binding protein</fullName>
    </submittedName>
</protein>
<dbReference type="InterPro" id="IPR002491">
    <property type="entry name" value="ABC_transptr_periplasmic_BD"/>
</dbReference>
<evidence type="ECO:0000256" key="6">
    <source>
        <dbReference type="SAM" id="SignalP"/>
    </source>
</evidence>
<evidence type="ECO:0000256" key="3">
    <source>
        <dbReference type="ARBA" id="ARBA00022448"/>
    </source>
</evidence>
<feature type="compositionally biased region" description="Polar residues" evidence="5">
    <location>
        <begin position="27"/>
        <end position="42"/>
    </location>
</feature>
<comment type="similarity">
    <text evidence="2">Belongs to the bacterial solute-binding protein 8 family.</text>
</comment>
<feature type="region of interest" description="Disordered" evidence="5">
    <location>
        <begin position="27"/>
        <end position="46"/>
    </location>
</feature>
<accession>A0A927CF85</accession>
<dbReference type="AlphaFoldDB" id="A0A927CF85"/>
<evidence type="ECO:0000256" key="4">
    <source>
        <dbReference type="ARBA" id="ARBA00022729"/>
    </source>
</evidence>
<dbReference type="Gene3D" id="3.40.50.1980">
    <property type="entry name" value="Nitrogenase molybdenum iron protein domain"/>
    <property type="match status" value="2"/>
</dbReference>
<dbReference type="PRINTS" id="PR01715">
    <property type="entry name" value="FERRIBNDNGPP"/>
</dbReference>
<dbReference type="Pfam" id="PF01497">
    <property type="entry name" value="Peripla_BP_2"/>
    <property type="match status" value="1"/>
</dbReference>
<keyword evidence="3" id="KW-0813">Transport</keyword>
<evidence type="ECO:0000259" key="7">
    <source>
        <dbReference type="PROSITE" id="PS50983"/>
    </source>
</evidence>
<gene>
    <name evidence="8" type="ORF">IDH41_00225</name>
</gene>
<dbReference type="GO" id="GO:0030288">
    <property type="term" value="C:outer membrane-bounded periplasmic space"/>
    <property type="evidence" value="ECO:0007669"/>
    <property type="project" value="TreeGrafter"/>
</dbReference>
<evidence type="ECO:0000313" key="8">
    <source>
        <dbReference type="EMBL" id="MBD2866983.1"/>
    </source>
</evidence>
<feature type="domain" description="Fe/B12 periplasmic-binding" evidence="7">
    <location>
        <begin position="68"/>
        <end position="336"/>
    </location>
</feature>
<dbReference type="Proteomes" id="UP000632125">
    <property type="component" value="Unassembled WGS sequence"/>
</dbReference>
<evidence type="ECO:0000256" key="5">
    <source>
        <dbReference type="SAM" id="MobiDB-lite"/>
    </source>
</evidence>
<dbReference type="SUPFAM" id="SSF53807">
    <property type="entry name" value="Helical backbone' metal receptor"/>
    <property type="match status" value="1"/>
</dbReference>
<sequence>MKRLLQISIVLLSIVFIAAACGSQNSDNASNVAPEKSNNVAPDNTDAAEPILIKHRKGETKLDKPAERVVALEWIYSEELIALGIQPAGNADNAEYSLWVTDEAALADSVTDVGLRWEPNLETIASLKPDLIISNTDNNDAIYDQLNAIAPTIEFDPYPDEGDAYTGMVNDFKTIAAAVGKSEEADKVLADLDAHYAAAKEKLAAAGKDKFNYVITQAFSSQNAATLRMFTDTSTVVQTLNRIGLTSDWKSEKFEKYGFTDATFESLPAVSDSNFIYIVQDNDNVFGDSAKDNTIWNGLNFVKENRTYGIGGDTWTFGGPLSSKVLVDRVVEAITK</sequence>
<dbReference type="PANTHER" id="PTHR30532">
    <property type="entry name" value="IRON III DICITRATE-BINDING PERIPLASMIC PROTEIN"/>
    <property type="match status" value="1"/>
</dbReference>
<organism evidence="8 9">
    <name type="scientific">Paenibacillus arenilitoris</name>
    <dbReference type="NCBI Taxonomy" id="2772299"/>
    <lineage>
        <taxon>Bacteria</taxon>
        <taxon>Bacillati</taxon>
        <taxon>Bacillota</taxon>
        <taxon>Bacilli</taxon>
        <taxon>Bacillales</taxon>
        <taxon>Paenibacillaceae</taxon>
        <taxon>Paenibacillus</taxon>
    </lineage>
</organism>
<proteinExistence type="inferred from homology"/>
<comment type="caution">
    <text evidence="8">The sequence shown here is derived from an EMBL/GenBank/DDBJ whole genome shotgun (WGS) entry which is preliminary data.</text>
</comment>
<dbReference type="EMBL" id="JACXIY010000001">
    <property type="protein sequence ID" value="MBD2866983.1"/>
    <property type="molecule type" value="Genomic_DNA"/>
</dbReference>
<dbReference type="GO" id="GO:1901678">
    <property type="term" value="P:iron coordination entity transport"/>
    <property type="evidence" value="ECO:0007669"/>
    <property type="project" value="UniProtKB-ARBA"/>
</dbReference>
<keyword evidence="9" id="KW-1185">Reference proteome</keyword>
<dbReference type="CDD" id="cd01146">
    <property type="entry name" value="FhuD"/>
    <property type="match status" value="1"/>
</dbReference>
<dbReference type="PROSITE" id="PS51257">
    <property type="entry name" value="PROKAR_LIPOPROTEIN"/>
    <property type="match status" value="1"/>
</dbReference>
<evidence type="ECO:0000313" key="9">
    <source>
        <dbReference type="Proteomes" id="UP000632125"/>
    </source>
</evidence>
<keyword evidence="4 6" id="KW-0732">Signal</keyword>
<dbReference type="PANTHER" id="PTHR30532:SF29">
    <property type="entry name" value="FE(3+) DICITRATE-BINDING PERIPLASMIC PROTEIN"/>
    <property type="match status" value="1"/>
</dbReference>
<evidence type="ECO:0000256" key="2">
    <source>
        <dbReference type="ARBA" id="ARBA00008814"/>
    </source>
</evidence>
<dbReference type="RefSeq" id="WP_190857187.1">
    <property type="nucleotide sequence ID" value="NZ_JACXIY010000001.1"/>
</dbReference>
<evidence type="ECO:0000256" key="1">
    <source>
        <dbReference type="ARBA" id="ARBA00004196"/>
    </source>
</evidence>
<dbReference type="PROSITE" id="PS50983">
    <property type="entry name" value="FE_B12_PBP"/>
    <property type="match status" value="1"/>
</dbReference>
<comment type="subcellular location">
    <subcellularLocation>
        <location evidence="1">Cell envelope</location>
    </subcellularLocation>
</comment>
<feature type="chain" id="PRO_5038767037" evidence="6">
    <location>
        <begin position="21"/>
        <end position="336"/>
    </location>
</feature>
<feature type="signal peptide" evidence="6">
    <location>
        <begin position="1"/>
        <end position="20"/>
    </location>
</feature>
<dbReference type="InterPro" id="IPR051313">
    <property type="entry name" value="Bact_iron-sidero_bind"/>
</dbReference>